<accession>A0ABU5XLN1</accession>
<evidence type="ECO:0000256" key="3">
    <source>
        <dbReference type="ARBA" id="ARBA00022723"/>
    </source>
</evidence>
<evidence type="ECO:0000313" key="10">
    <source>
        <dbReference type="Proteomes" id="UP001299596"/>
    </source>
</evidence>
<protein>
    <submittedName>
        <fullName evidence="9">Ferredoxin</fullName>
    </submittedName>
</protein>
<dbReference type="PANTHER" id="PTHR36923:SF3">
    <property type="entry name" value="FERREDOXIN"/>
    <property type="match status" value="1"/>
</dbReference>
<evidence type="ECO:0000256" key="7">
    <source>
        <dbReference type="ARBA" id="ARBA00023291"/>
    </source>
</evidence>
<keyword evidence="4" id="KW-0249">Electron transport</keyword>
<dbReference type="EMBL" id="JAYJJR010000014">
    <property type="protein sequence ID" value="MEB3023119.1"/>
    <property type="molecule type" value="Genomic_DNA"/>
</dbReference>
<evidence type="ECO:0000259" key="8">
    <source>
        <dbReference type="PROSITE" id="PS51379"/>
    </source>
</evidence>
<dbReference type="InterPro" id="IPR051269">
    <property type="entry name" value="Fe-S_cluster_ET"/>
</dbReference>
<organism evidence="9 10">
    <name type="scientific">[Mycobacterium] crassicus</name>
    <dbReference type="NCBI Taxonomy" id="2872309"/>
    <lineage>
        <taxon>Bacteria</taxon>
        <taxon>Bacillati</taxon>
        <taxon>Actinomycetota</taxon>
        <taxon>Actinomycetes</taxon>
        <taxon>Mycobacteriales</taxon>
        <taxon>Mycobacteriaceae</taxon>
        <taxon>Mycolicibacter</taxon>
    </lineage>
</organism>
<keyword evidence="7" id="KW-0003">3Fe-4S</keyword>
<comment type="caution">
    <text evidence="9">The sequence shown here is derived from an EMBL/GenBank/DDBJ whole genome shotgun (WGS) entry which is preliminary data.</text>
</comment>
<feature type="domain" description="4Fe-4S ferredoxin-type" evidence="8">
    <location>
        <begin position="1"/>
        <end position="29"/>
    </location>
</feature>
<proteinExistence type="predicted"/>
<evidence type="ECO:0000313" key="9">
    <source>
        <dbReference type="EMBL" id="MEB3023119.1"/>
    </source>
</evidence>
<dbReference type="Gene3D" id="3.30.70.20">
    <property type="match status" value="1"/>
</dbReference>
<name>A0ABU5XLN1_9MYCO</name>
<evidence type="ECO:0000256" key="2">
    <source>
        <dbReference type="ARBA" id="ARBA00022448"/>
    </source>
</evidence>
<evidence type="ECO:0000256" key="5">
    <source>
        <dbReference type="ARBA" id="ARBA00023004"/>
    </source>
</evidence>
<dbReference type="Proteomes" id="UP001299596">
    <property type="component" value="Unassembled WGS sequence"/>
</dbReference>
<reference evidence="9 10" key="1">
    <citation type="submission" date="2023-12" db="EMBL/GenBank/DDBJ databases">
        <title>Description of new species of Mycobacterium terrae complex isolated from sewage at the Sao Paulo Zoological Park Foundation in Brazil.</title>
        <authorList>
            <person name="Romagnoli C.L."/>
            <person name="Conceicao E.C."/>
            <person name="Machado E."/>
            <person name="Barreto L.B.P.F."/>
            <person name="Sharma A."/>
            <person name="Silva N.M."/>
            <person name="Marques L.E."/>
            <person name="Juliana M.A."/>
            <person name="Lourenco M.C.S."/>
            <person name="Digiampietri L.A."/>
            <person name="Suffys P.N."/>
            <person name="Viana-Niero C."/>
        </authorList>
    </citation>
    <scope>NUCLEOTIDE SEQUENCE [LARGE SCALE GENOMIC DNA]</scope>
    <source>
        <strain evidence="9 10">MYC098</strain>
    </source>
</reference>
<keyword evidence="6" id="KW-0411">Iron-sulfur</keyword>
<dbReference type="PROSITE" id="PS51379">
    <property type="entry name" value="4FE4S_FER_2"/>
    <property type="match status" value="1"/>
</dbReference>
<keyword evidence="5" id="KW-0408">Iron</keyword>
<dbReference type="PANTHER" id="PTHR36923">
    <property type="entry name" value="FERREDOXIN"/>
    <property type="match status" value="1"/>
</dbReference>
<keyword evidence="10" id="KW-1185">Reference proteome</keyword>
<dbReference type="SUPFAM" id="SSF54862">
    <property type="entry name" value="4Fe-4S ferredoxins"/>
    <property type="match status" value="1"/>
</dbReference>
<evidence type="ECO:0000256" key="1">
    <source>
        <dbReference type="ARBA" id="ARBA00001927"/>
    </source>
</evidence>
<evidence type="ECO:0000256" key="4">
    <source>
        <dbReference type="ARBA" id="ARBA00022982"/>
    </source>
</evidence>
<keyword evidence="2" id="KW-0813">Transport</keyword>
<evidence type="ECO:0000256" key="6">
    <source>
        <dbReference type="ARBA" id="ARBA00023014"/>
    </source>
</evidence>
<gene>
    <name evidence="9" type="ORF">K6T79_18920</name>
</gene>
<dbReference type="InterPro" id="IPR017896">
    <property type="entry name" value="4Fe4S_Fe-S-bd"/>
</dbReference>
<comment type="cofactor">
    <cofactor evidence="1">
        <name>[3Fe-4S] cluster</name>
        <dbReference type="ChEBI" id="CHEBI:21137"/>
    </cofactor>
</comment>
<keyword evidence="3" id="KW-0479">Metal-binding</keyword>
<sequence>MRVVADREKCMGNGLCEAVHPAVFEVADDGVVVVHHENVHAEDRKLLEQAVAACPAFALRLVDDD</sequence>
<dbReference type="RefSeq" id="WP_225404279.1">
    <property type="nucleotide sequence ID" value="NZ_JAYJJR010000014.1"/>
</dbReference>
<dbReference type="Pfam" id="PF13370">
    <property type="entry name" value="Fer4_13"/>
    <property type="match status" value="1"/>
</dbReference>